<comment type="caution">
    <text evidence="1">The sequence shown here is derived from an EMBL/GenBank/DDBJ whole genome shotgun (WGS) entry which is preliminary data.</text>
</comment>
<name>A0ABX0H2Z6_9BACT</name>
<evidence type="ECO:0000313" key="2">
    <source>
        <dbReference type="Proteomes" id="UP000649799"/>
    </source>
</evidence>
<dbReference type="RefSeq" id="WP_166143777.1">
    <property type="nucleotide sequence ID" value="NZ_JAANYN010000002.1"/>
</dbReference>
<dbReference type="Proteomes" id="UP000649799">
    <property type="component" value="Unassembled WGS sequence"/>
</dbReference>
<sequence>MKSFIIYSIIANVCLFSGITDNFHSALGKQTDSQEAFDAALVAQLHGWHSGLEYECQRSLPLQEPAAWDLSVEGFSPAYYDKARNAIAVNTVEQPTDQWAAATTTFKQPSGVYSIHFTSLLESDGECFYVLKIGGKKVMNFQNPSIYGKDIEEYAPHVVEVKNITIEKGSLIQVEFLPHSNGKVPEGDGFGFARGRWKSQIGFIPQQ</sequence>
<gene>
    <name evidence="1" type="ORF">G9Q97_05020</name>
</gene>
<organism evidence="1 2">
    <name type="scientific">Cyclobacterium plantarum</name>
    <dbReference type="NCBI Taxonomy" id="2716263"/>
    <lineage>
        <taxon>Bacteria</taxon>
        <taxon>Pseudomonadati</taxon>
        <taxon>Bacteroidota</taxon>
        <taxon>Cytophagia</taxon>
        <taxon>Cytophagales</taxon>
        <taxon>Cyclobacteriaceae</taxon>
        <taxon>Cyclobacterium</taxon>
    </lineage>
</organism>
<protein>
    <recommendedName>
        <fullName evidence="3">PA14 domain-containing protein</fullName>
    </recommendedName>
</protein>
<reference evidence="1 2" key="1">
    <citation type="submission" date="2020-03" db="EMBL/GenBank/DDBJ databases">
        <title>Cyclobacterium plantarum sp. nov., a marine bacterium isolated from a coastal-marine wetland.</title>
        <authorList>
            <person name="Sanchez-Porro C."/>
            <person name="Ventosa A."/>
            <person name="Amoozegar M."/>
        </authorList>
    </citation>
    <scope>NUCLEOTIDE SEQUENCE [LARGE SCALE GENOMIC DNA]</scope>
    <source>
        <strain evidence="1 2">GBPx2</strain>
    </source>
</reference>
<proteinExistence type="predicted"/>
<evidence type="ECO:0008006" key="3">
    <source>
        <dbReference type="Google" id="ProtNLM"/>
    </source>
</evidence>
<dbReference type="EMBL" id="JAANYN010000002">
    <property type="protein sequence ID" value="NHE56174.1"/>
    <property type="molecule type" value="Genomic_DNA"/>
</dbReference>
<keyword evidence="2" id="KW-1185">Reference proteome</keyword>
<evidence type="ECO:0000313" key="1">
    <source>
        <dbReference type="EMBL" id="NHE56174.1"/>
    </source>
</evidence>
<accession>A0ABX0H2Z6</accession>